<dbReference type="RefSeq" id="WP_003402073.1">
    <property type="nucleotide sequence ID" value="NC_010516.1"/>
</dbReference>
<name>B1IFS2_CLOBK</name>
<evidence type="ECO:0000313" key="2">
    <source>
        <dbReference type="Proteomes" id="UP000008541"/>
    </source>
</evidence>
<dbReference type="Proteomes" id="UP000008541">
    <property type="component" value="Chromosome"/>
</dbReference>
<dbReference type="AlphaFoldDB" id="B1IFS2"/>
<reference evidence="1 2" key="1">
    <citation type="journal article" date="2007" name="PLoS ONE">
        <title>Analysis of the neurotoxin complex genes in Clostridium botulinum A1-A4 and B1 strains: BoNT/A3, /Ba4 and /B1 clusters are located within plasmids.</title>
        <authorList>
            <person name="Smith T.J."/>
            <person name="Hill K.K."/>
            <person name="Foley B.T."/>
            <person name="Detter J.C."/>
            <person name="Munk A.C."/>
            <person name="Bruce D.C."/>
            <person name="Doggett N.A."/>
            <person name="Smith L.A."/>
            <person name="Marks J.D."/>
            <person name="Xie G."/>
            <person name="Brettin T.S."/>
        </authorList>
    </citation>
    <scope>NUCLEOTIDE SEQUENCE [LARGE SCALE GENOMIC DNA]</scope>
    <source>
        <strain evidence="2">Okra / Type B1</strain>
    </source>
</reference>
<gene>
    <name evidence="1" type="ordered locus">CLD_2543</name>
</gene>
<evidence type="ECO:0000313" key="1">
    <source>
        <dbReference type="EMBL" id="ACA46815.1"/>
    </source>
</evidence>
<sequence>MMEKVKAISLVEVEFVLKSRIVVKGTLQIVLRVKGFAIEFSDWCVLGL</sequence>
<dbReference type="EMBL" id="CP000939">
    <property type="protein sequence ID" value="ACA46815.1"/>
    <property type="molecule type" value="Genomic_DNA"/>
</dbReference>
<dbReference type="HOGENOM" id="CLU_3151147_0_0_9"/>
<organism evidence="1 2">
    <name type="scientific">Clostridium botulinum (strain Okra / Type B1)</name>
    <dbReference type="NCBI Taxonomy" id="498213"/>
    <lineage>
        <taxon>Bacteria</taxon>
        <taxon>Bacillati</taxon>
        <taxon>Bacillota</taxon>
        <taxon>Clostridia</taxon>
        <taxon>Eubacteriales</taxon>
        <taxon>Clostridiaceae</taxon>
        <taxon>Clostridium</taxon>
    </lineage>
</organism>
<dbReference type="KEGG" id="cbb:CLD_2543"/>
<accession>B1IFS2</accession>
<proteinExistence type="predicted"/>
<protein>
    <submittedName>
        <fullName evidence="1">Uncharacterized protein</fullName>
    </submittedName>
</protein>